<evidence type="ECO:0000313" key="4">
    <source>
        <dbReference type="RefSeq" id="XP_056864843.1"/>
    </source>
</evidence>
<protein>
    <submittedName>
        <fullName evidence="4 5">GDSL esterase/lipase At4g10955</fullName>
    </submittedName>
</protein>
<dbReference type="SUPFAM" id="SSF53474">
    <property type="entry name" value="alpha/beta-Hydrolases"/>
    <property type="match status" value="1"/>
</dbReference>
<evidence type="ECO:0000256" key="1">
    <source>
        <dbReference type="ARBA" id="ARBA00022801"/>
    </source>
</evidence>
<reference evidence="4 5" key="2">
    <citation type="submission" date="2025-04" db="UniProtKB">
        <authorList>
            <consortium name="RefSeq"/>
        </authorList>
    </citation>
    <scope>IDENTIFICATION</scope>
    <source>
        <tissue evidence="4 5">Leaf</tissue>
    </source>
</reference>
<dbReference type="InterPro" id="IPR002921">
    <property type="entry name" value="Fungal_lipase-type"/>
</dbReference>
<dbReference type="PANTHER" id="PTHR31479:SF14">
    <property type="entry name" value="GB|AAD29063.1"/>
    <property type="match status" value="1"/>
</dbReference>
<dbReference type="RefSeq" id="XP_056864845.1">
    <property type="nucleotide sequence ID" value="XM_057008865.1"/>
</dbReference>
<gene>
    <name evidence="4 5 6 7" type="primary">LOC108853955</name>
</gene>
<name>A0A6J0NDW8_RAPSA</name>
<dbReference type="GO" id="GO:0006629">
    <property type="term" value="P:lipid metabolic process"/>
    <property type="evidence" value="ECO:0007669"/>
    <property type="project" value="InterPro"/>
</dbReference>
<dbReference type="CDD" id="cd00741">
    <property type="entry name" value="Lipase"/>
    <property type="match status" value="1"/>
</dbReference>
<dbReference type="RefSeq" id="XP_056864844.1">
    <property type="nucleotide sequence ID" value="XM_057008864.1"/>
</dbReference>
<dbReference type="OrthoDB" id="1109286at2759"/>
<dbReference type="GeneID" id="108853955"/>
<proteinExistence type="predicted"/>
<dbReference type="PANTHER" id="PTHR31479">
    <property type="entry name" value="ALPHA/BETA-HYDROLASES SUPERFAMILY PROTEIN"/>
    <property type="match status" value="1"/>
</dbReference>
<feature type="domain" description="Fungal lipase-type" evidence="2">
    <location>
        <begin position="153"/>
        <end position="192"/>
    </location>
</feature>
<dbReference type="RefSeq" id="XP_056864846.1">
    <property type="nucleotide sequence ID" value="XM_057008866.1"/>
</dbReference>
<evidence type="ECO:0000313" key="7">
    <source>
        <dbReference type="RefSeq" id="XP_056864846.1"/>
    </source>
</evidence>
<evidence type="ECO:0000313" key="6">
    <source>
        <dbReference type="RefSeq" id="XP_056864845.1"/>
    </source>
</evidence>
<accession>A0A6J0NDW8</accession>
<evidence type="ECO:0000313" key="5">
    <source>
        <dbReference type="RefSeq" id="XP_056864844.1"/>
    </source>
</evidence>
<evidence type="ECO:0000313" key="3">
    <source>
        <dbReference type="Proteomes" id="UP000504610"/>
    </source>
</evidence>
<dbReference type="Proteomes" id="UP000504610">
    <property type="component" value="Chromosome 4"/>
</dbReference>
<dbReference type="Gene3D" id="3.40.50.1820">
    <property type="entry name" value="alpha/beta hydrolase"/>
    <property type="match status" value="1"/>
</dbReference>
<keyword evidence="1" id="KW-0378">Hydrolase</keyword>
<dbReference type="KEGG" id="rsz:108853955"/>
<evidence type="ECO:0000259" key="2">
    <source>
        <dbReference type="Pfam" id="PF01764"/>
    </source>
</evidence>
<organism evidence="3 6">
    <name type="scientific">Raphanus sativus</name>
    <name type="common">Radish</name>
    <name type="synonym">Raphanus raphanistrum var. sativus</name>
    <dbReference type="NCBI Taxonomy" id="3726"/>
    <lineage>
        <taxon>Eukaryota</taxon>
        <taxon>Viridiplantae</taxon>
        <taxon>Streptophyta</taxon>
        <taxon>Embryophyta</taxon>
        <taxon>Tracheophyta</taxon>
        <taxon>Spermatophyta</taxon>
        <taxon>Magnoliopsida</taxon>
        <taxon>eudicotyledons</taxon>
        <taxon>Gunneridae</taxon>
        <taxon>Pentapetalae</taxon>
        <taxon>rosids</taxon>
        <taxon>malvids</taxon>
        <taxon>Brassicales</taxon>
        <taxon>Brassicaceae</taxon>
        <taxon>Brassiceae</taxon>
        <taxon>Raphanus</taxon>
    </lineage>
</organism>
<dbReference type="GO" id="GO:0016787">
    <property type="term" value="F:hydrolase activity"/>
    <property type="evidence" value="ECO:0007669"/>
    <property type="project" value="UniProtKB-KW"/>
</dbReference>
<dbReference type="Pfam" id="PF01764">
    <property type="entry name" value="Lipase_3"/>
    <property type="match status" value="1"/>
</dbReference>
<keyword evidence="3" id="KW-1185">Reference proteome</keyword>
<dbReference type="InterPro" id="IPR029058">
    <property type="entry name" value="AB_hydrolase_fold"/>
</dbReference>
<dbReference type="AlphaFoldDB" id="A0A6J0NDW8"/>
<dbReference type="RefSeq" id="XP_056864843.1">
    <property type="nucleotide sequence ID" value="XM_057008863.1"/>
</dbReference>
<reference evidence="3" key="1">
    <citation type="journal article" date="2019" name="Database">
        <title>The radish genome database (RadishGD): an integrated information resource for radish genomics.</title>
        <authorList>
            <person name="Yu H.J."/>
            <person name="Baek S."/>
            <person name="Lee Y.J."/>
            <person name="Cho A."/>
            <person name="Mun J.H."/>
        </authorList>
    </citation>
    <scope>NUCLEOTIDE SEQUENCE [LARGE SCALE GENOMIC DNA]</scope>
    <source>
        <strain evidence="3">cv. WK10039</strain>
    </source>
</reference>
<sequence>MGISKKKRDNFSESGPKHVPLTPICWNDSHQVTVVLACLVNGVSAMQRDNSKKRNPRLANSWWESLGFSLFKTLINPDDGSIHGAVYKYNHYNSDQKNPLYVIAFRGVMLSSKTFKSDIKQIFRCPLNILDKGKRFASAKLAIENVLSYPNAETESVWLAGHSLGAGIALLAGKKMARSGSPLKTYAFNPPHSDLLVEQLLDNEMIKVKAKIFRNFIRTSAVSLLHLQSQEDDPRTRAWTPYLYVNPADPICLAYTHDFRHKSEPTIGESKLESDAVKISVRSELFGRRRTPSSPSDFPGEPIQLLSSADMTVNKTASIREAHRLKQWWGPADPVLREYWGIRRIG</sequence>